<gene>
    <name evidence="1" type="ORF">ACFOES_04425</name>
</gene>
<dbReference type="RefSeq" id="WP_377831968.1">
    <property type="nucleotide sequence ID" value="NZ_JBHRSK010000004.1"/>
</dbReference>
<dbReference type="Proteomes" id="UP001595443">
    <property type="component" value="Unassembled WGS sequence"/>
</dbReference>
<keyword evidence="2" id="KW-1185">Reference proteome</keyword>
<comment type="caution">
    <text evidence="1">The sequence shown here is derived from an EMBL/GenBank/DDBJ whole genome shotgun (WGS) entry which is preliminary data.</text>
</comment>
<evidence type="ECO:0000313" key="1">
    <source>
        <dbReference type="EMBL" id="MFC2967332.1"/>
    </source>
</evidence>
<organism evidence="1 2">
    <name type="scientific">Acidimangrovimonas pyrenivorans</name>
    <dbReference type="NCBI Taxonomy" id="2030798"/>
    <lineage>
        <taxon>Bacteria</taxon>
        <taxon>Pseudomonadati</taxon>
        <taxon>Pseudomonadota</taxon>
        <taxon>Alphaproteobacteria</taxon>
        <taxon>Rhodobacterales</taxon>
        <taxon>Paracoccaceae</taxon>
        <taxon>Acidimangrovimonas</taxon>
    </lineage>
</organism>
<reference evidence="2" key="1">
    <citation type="journal article" date="2019" name="Int. J. Syst. Evol. Microbiol.">
        <title>The Global Catalogue of Microorganisms (GCM) 10K type strain sequencing project: providing services to taxonomists for standard genome sequencing and annotation.</title>
        <authorList>
            <consortium name="The Broad Institute Genomics Platform"/>
            <consortium name="The Broad Institute Genome Sequencing Center for Infectious Disease"/>
            <person name="Wu L."/>
            <person name="Ma J."/>
        </authorList>
    </citation>
    <scope>NUCLEOTIDE SEQUENCE [LARGE SCALE GENOMIC DNA]</scope>
    <source>
        <strain evidence="2">KCTC 62192</strain>
    </source>
</reference>
<proteinExistence type="predicted"/>
<name>A0ABV7AEW5_9RHOB</name>
<protein>
    <submittedName>
        <fullName evidence="1">Uncharacterized protein</fullName>
    </submittedName>
</protein>
<evidence type="ECO:0000313" key="2">
    <source>
        <dbReference type="Proteomes" id="UP001595443"/>
    </source>
</evidence>
<dbReference type="EMBL" id="JBHRSK010000004">
    <property type="protein sequence ID" value="MFC2967332.1"/>
    <property type="molecule type" value="Genomic_DNA"/>
</dbReference>
<accession>A0ABV7AEW5</accession>
<sequence>MLEGIKRAKYLDSEELACLWHFKERKDRFQTSEFFIDVEAVVENAMHQVVDGRYGLTIEVTRGASPQGPIKSLSIYR</sequence>